<accession>A0LLI7</accession>
<dbReference type="InParanoid" id="A0LLI7"/>
<evidence type="ECO:0000259" key="6">
    <source>
        <dbReference type="Pfam" id="PF01258"/>
    </source>
</evidence>
<evidence type="ECO:0000313" key="9">
    <source>
        <dbReference type="Proteomes" id="UP000001784"/>
    </source>
</evidence>
<keyword evidence="2" id="KW-0479">Metal-binding</keyword>
<proteinExistence type="predicted"/>
<dbReference type="GO" id="GO:0008270">
    <property type="term" value="F:zinc ion binding"/>
    <property type="evidence" value="ECO:0007669"/>
    <property type="project" value="UniProtKB-KW"/>
</dbReference>
<dbReference type="SUPFAM" id="SSF57716">
    <property type="entry name" value="Glucocorticoid receptor-like (DNA-binding domain)"/>
    <property type="match status" value="1"/>
</dbReference>
<dbReference type="InterPro" id="IPR037187">
    <property type="entry name" value="DnaK_N"/>
</dbReference>
<name>A0LLI7_SYNFM</name>
<reference evidence="8 9" key="1">
    <citation type="submission" date="2006-10" db="EMBL/GenBank/DDBJ databases">
        <title>Complete sequence of Syntrophobacter fumaroxidans MPOB.</title>
        <authorList>
            <consortium name="US DOE Joint Genome Institute"/>
            <person name="Copeland A."/>
            <person name="Lucas S."/>
            <person name="Lapidus A."/>
            <person name="Barry K."/>
            <person name="Detter J.C."/>
            <person name="Glavina del Rio T."/>
            <person name="Hammon N."/>
            <person name="Israni S."/>
            <person name="Pitluck S."/>
            <person name="Goltsman E.G."/>
            <person name="Martinez M."/>
            <person name="Schmutz J."/>
            <person name="Larimer F."/>
            <person name="Land M."/>
            <person name="Hauser L."/>
            <person name="Kyrpides N."/>
            <person name="Kim E."/>
            <person name="Boone D.R."/>
            <person name="Brockman F."/>
            <person name="Culley D."/>
            <person name="Ferry J."/>
            <person name="Gunsalus R."/>
            <person name="McInerney M.J."/>
            <person name="Morrison M."/>
            <person name="Plugge C."/>
            <person name="Rohlin L."/>
            <person name="Scholten J."/>
            <person name="Sieber J."/>
            <person name="Stams A.J.M."/>
            <person name="Worm P."/>
            <person name="Henstra A.M."/>
            <person name="Richardson P."/>
        </authorList>
    </citation>
    <scope>NUCLEOTIDE SEQUENCE [LARGE SCALE GENOMIC DNA]</scope>
    <source>
        <strain evidence="9">DSM 10017 / MPOB</strain>
    </source>
</reference>
<protein>
    <submittedName>
        <fullName evidence="8">Transcriptional regulator, TraR/DksA family</fullName>
    </submittedName>
</protein>
<dbReference type="STRING" id="335543.Sfum_2611"/>
<dbReference type="SUPFAM" id="SSF109635">
    <property type="entry name" value="DnaK suppressor protein DksA, alpha-hairpin domain"/>
    <property type="match status" value="1"/>
</dbReference>
<dbReference type="PROSITE" id="PS51128">
    <property type="entry name" value="ZF_DKSA_2"/>
    <property type="match status" value="1"/>
</dbReference>
<dbReference type="PANTHER" id="PTHR33823:SF2">
    <property type="entry name" value="RNA POLYMERASE-BINDING TRANSCRIPTION FACTOR DKSA"/>
    <property type="match status" value="1"/>
</dbReference>
<dbReference type="AlphaFoldDB" id="A0LLI7"/>
<dbReference type="HOGENOM" id="CLU_043144_2_1_7"/>
<evidence type="ECO:0000256" key="3">
    <source>
        <dbReference type="ARBA" id="ARBA00022771"/>
    </source>
</evidence>
<sequence length="120" mass="13868">MDKETQAKFKEILLARLDELYVEAERTVAGMTDTEETFPDPTDRATLESDRNFMLRIRDRERKLILKIREALQRIEDGSFGLCEMCGDDIGIERLNARPVTTLCIDCKRKQEANEKARGT</sequence>
<evidence type="ECO:0000256" key="4">
    <source>
        <dbReference type="ARBA" id="ARBA00022833"/>
    </source>
</evidence>
<evidence type="ECO:0000256" key="1">
    <source>
        <dbReference type="ARBA" id="ARBA00022490"/>
    </source>
</evidence>
<dbReference type="EMBL" id="CP000478">
    <property type="protein sequence ID" value="ABK18289.1"/>
    <property type="molecule type" value="Genomic_DNA"/>
</dbReference>
<evidence type="ECO:0000256" key="5">
    <source>
        <dbReference type="PROSITE-ProRule" id="PRU00510"/>
    </source>
</evidence>
<dbReference type="OrthoDB" id="9803742at2"/>
<dbReference type="Pfam" id="PF21157">
    <property type="entry name" value="DksA_N"/>
    <property type="match status" value="1"/>
</dbReference>
<feature type="domain" description="Zinc finger DksA/TraR C4-type" evidence="6">
    <location>
        <begin position="78"/>
        <end position="112"/>
    </location>
</feature>
<dbReference type="InterPro" id="IPR012784">
    <property type="entry name" value="DksA_RNA_pol-bd"/>
</dbReference>
<gene>
    <name evidence="8" type="ordered locus">Sfum_2611</name>
</gene>
<dbReference type="Pfam" id="PF01258">
    <property type="entry name" value="zf-dskA_traR"/>
    <property type="match status" value="1"/>
</dbReference>
<dbReference type="NCBIfam" id="TIGR02420">
    <property type="entry name" value="dksA"/>
    <property type="match status" value="1"/>
</dbReference>
<keyword evidence="4" id="KW-0862">Zinc</keyword>
<dbReference type="FunCoup" id="A0LLI7">
    <property type="interactions" value="332"/>
</dbReference>
<dbReference type="eggNOG" id="COG1734">
    <property type="taxonomic scope" value="Bacteria"/>
</dbReference>
<dbReference type="Gene3D" id="1.20.120.910">
    <property type="entry name" value="DksA, coiled-coil domain"/>
    <property type="match status" value="1"/>
</dbReference>
<evidence type="ECO:0000313" key="8">
    <source>
        <dbReference type="EMBL" id="ABK18289.1"/>
    </source>
</evidence>
<feature type="domain" description="DnaK suppressor protein DksA N-terminal" evidence="7">
    <location>
        <begin position="7"/>
        <end position="75"/>
    </location>
</feature>
<keyword evidence="3" id="KW-0863">Zinc-finger</keyword>
<organism evidence="8 9">
    <name type="scientific">Syntrophobacter fumaroxidans (strain DSM 10017 / MPOB)</name>
    <dbReference type="NCBI Taxonomy" id="335543"/>
    <lineage>
        <taxon>Bacteria</taxon>
        <taxon>Pseudomonadati</taxon>
        <taxon>Thermodesulfobacteriota</taxon>
        <taxon>Syntrophobacteria</taxon>
        <taxon>Syntrophobacterales</taxon>
        <taxon>Syntrophobacteraceae</taxon>
        <taxon>Syntrophobacter</taxon>
    </lineage>
</organism>
<dbReference type="InterPro" id="IPR048489">
    <property type="entry name" value="DksA_N"/>
</dbReference>
<dbReference type="KEGG" id="sfu:Sfum_2611"/>
<dbReference type="Proteomes" id="UP000001784">
    <property type="component" value="Chromosome"/>
</dbReference>
<dbReference type="PROSITE" id="PS01102">
    <property type="entry name" value="ZF_DKSA_1"/>
    <property type="match status" value="1"/>
</dbReference>
<keyword evidence="1" id="KW-0963">Cytoplasm</keyword>
<evidence type="ECO:0000259" key="7">
    <source>
        <dbReference type="Pfam" id="PF21157"/>
    </source>
</evidence>
<dbReference type="PANTHER" id="PTHR33823">
    <property type="entry name" value="RNA POLYMERASE-BINDING TRANSCRIPTION FACTOR DKSA-RELATED"/>
    <property type="match status" value="1"/>
</dbReference>
<feature type="zinc finger region" description="dksA C4-type" evidence="5">
    <location>
        <begin position="83"/>
        <end position="107"/>
    </location>
</feature>
<dbReference type="InterPro" id="IPR020458">
    <property type="entry name" value="Znf_DskA_TraR_CS"/>
</dbReference>
<dbReference type="RefSeq" id="WP_011699456.1">
    <property type="nucleotide sequence ID" value="NC_008554.1"/>
</dbReference>
<evidence type="ECO:0000256" key="2">
    <source>
        <dbReference type="ARBA" id="ARBA00022723"/>
    </source>
</evidence>
<keyword evidence="9" id="KW-1185">Reference proteome</keyword>
<dbReference type="InterPro" id="IPR000962">
    <property type="entry name" value="Znf_DskA_TraR"/>
</dbReference>